<dbReference type="PANTHER" id="PTHR30309:SF0">
    <property type="entry name" value="GLYCEROL-3-PHOSPHATE ACYLTRANSFERASE-RELATED"/>
    <property type="match status" value="1"/>
</dbReference>
<evidence type="ECO:0000256" key="7">
    <source>
        <dbReference type="ARBA" id="ARBA00023136"/>
    </source>
</evidence>
<keyword evidence="4 10" id="KW-0812">Transmembrane</keyword>
<protein>
    <recommendedName>
        <fullName evidence="10">Glycerol-3-phosphate acyltransferase</fullName>
    </recommendedName>
    <alternativeName>
        <fullName evidence="10">Acyl-PO4 G3P acyltransferase</fullName>
    </alternativeName>
    <alternativeName>
        <fullName evidence="10">Acyl-phosphate--glycerol-3-phosphate acyltransferase</fullName>
    </alternativeName>
    <alternativeName>
        <fullName evidence="10">G3P acyltransferase</fullName>
        <shortName evidence="10">GPAT</shortName>
        <ecNumber evidence="10">2.3.1.275</ecNumber>
    </alternativeName>
    <alternativeName>
        <fullName evidence="10">Lysophosphatidic acid synthase</fullName>
        <shortName evidence="10">LPA synthase</shortName>
    </alternativeName>
</protein>
<comment type="catalytic activity">
    <reaction evidence="10">
        <text>an acyl phosphate + sn-glycerol 3-phosphate = a 1-acyl-sn-glycero-3-phosphate + phosphate</text>
        <dbReference type="Rhea" id="RHEA:34075"/>
        <dbReference type="ChEBI" id="CHEBI:43474"/>
        <dbReference type="ChEBI" id="CHEBI:57597"/>
        <dbReference type="ChEBI" id="CHEBI:57970"/>
        <dbReference type="ChEBI" id="CHEBI:59918"/>
        <dbReference type="EC" id="2.3.1.275"/>
    </reaction>
</comment>
<keyword evidence="5 10" id="KW-1133">Transmembrane helix</keyword>
<dbReference type="EC" id="2.3.1.275" evidence="10"/>
<dbReference type="HAMAP" id="MF_01043">
    <property type="entry name" value="PlsY"/>
    <property type="match status" value="1"/>
</dbReference>
<keyword evidence="7 10" id="KW-0472">Membrane</keyword>
<gene>
    <name evidence="10 11" type="primary">plsY</name>
    <name evidence="11" type="ORF">ACFPFW_14200</name>
</gene>
<organism evidence="11 12">
    <name type="scientific">Flaviflagellibacter deserti</name>
    <dbReference type="NCBI Taxonomy" id="2267266"/>
    <lineage>
        <taxon>Bacteria</taxon>
        <taxon>Pseudomonadati</taxon>
        <taxon>Pseudomonadota</taxon>
        <taxon>Alphaproteobacteria</taxon>
        <taxon>Hyphomicrobiales</taxon>
        <taxon>Flaviflagellibacter</taxon>
    </lineage>
</organism>
<comment type="function">
    <text evidence="10">Catalyzes the transfer of an acyl group from acyl-phosphate (acyl-PO(4)) to glycerol-3-phosphate (G3P) to form lysophosphatidic acid (LPA). This enzyme utilizes acyl-phosphate as fatty acyl donor, but not acyl-CoA or acyl-ACP.</text>
</comment>
<evidence type="ECO:0000256" key="9">
    <source>
        <dbReference type="ARBA" id="ARBA00023264"/>
    </source>
</evidence>
<evidence type="ECO:0000313" key="12">
    <source>
        <dbReference type="Proteomes" id="UP001595796"/>
    </source>
</evidence>
<dbReference type="Proteomes" id="UP001595796">
    <property type="component" value="Unassembled WGS sequence"/>
</dbReference>
<evidence type="ECO:0000256" key="5">
    <source>
        <dbReference type="ARBA" id="ARBA00022989"/>
    </source>
</evidence>
<keyword evidence="3 10" id="KW-0808">Transferase</keyword>
<keyword evidence="6 10" id="KW-0443">Lipid metabolism</keyword>
<proteinExistence type="inferred from homology"/>
<evidence type="ECO:0000256" key="2">
    <source>
        <dbReference type="ARBA" id="ARBA00022516"/>
    </source>
</evidence>
<reference evidence="12" key="1">
    <citation type="journal article" date="2019" name="Int. J. Syst. Evol. Microbiol.">
        <title>The Global Catalogue of Microorganisms (GCM) 10K type strain sequencing project: providing services to taxonomists for standard genome sequencing and annotation.</title>
        <authorList>
            <consortium name="The Broad Institute Genomics Platform"/>
            <consortium name="The Broad Institute Genome Sequencing Center for Infectious Disease"/>
            <person name="Wu L."/>
            <person name="Ma J."/>
        </authorList>
    </citation>
    <scope>NUCLEOTIDE SEQUENCE [LARGE SCALE GENOMIC DNA]</scope>
    <source>
        <strain evidence="12">CGMCC 1.16444</strain>
    </source>
</reference>
<evidence type="ECO:0000256" key="3">
    <source>
        <dbReference type="ARBA" id="ARBA00022679"/>
    </source>
</evidence>
<keyword evidence="1 10" id="KW-1003">Cell membrane</keyword>
<comment type="subunit">
    <text evidence="10">Probably interacts with PlsX.</text>
</comment>
<sequence length="205" mass="21408">MQDLFTTTTLLALAFGYLLGSIPFGFLLTKAAGMGDIRAIGSHNIGATNVLRTGRKDLAAATLLADALKGTAAVLIAWQWGPYAAIASGLGAILGHMFPVWLGFKGGKGVATYIGVLLGLAWPAALIFGLIWIAVAWLTKYSSLSALIASGATPLVLWALGQPDFASLFLLLTALVWIKHHANISRLLAGTETKIGAKKAAVTDH</sequence>
<evidence type="ECO:0000256" key="4">
    <source>
        <dbReference type="ARBA" id="ARBA00022692"/>
    </source>
</evidence>
<feature type="transmembrane region" description="Helical" evidence="10">
    <location>
        <begin position="155"/>
        <end position="178"/>
    </location>
</feature>
<evidence type="ECO:0000256" key="10">
    <source>
        <dbReference type="HAMAP-Rule" id="MF_01043"/>
    </source>
</evidence>
<dbReference type="PANTHER" id="PTHR30309">
    <property type="entry name" value="INNER MEMBRANE PROTEIN YGIH"/>
    <property type="match status" value="1"/>
</dbReference>
<evidence type="ECO:0000256" key="6">
    <source>
        <dbReference type="ARBA" id="ARBA00023098"/>
    </source>
</evidence>
<evidence type="ECO:0000256" key="8">
    <source>
        <dbReference type="ARBA" id="ARBA00023209"/>
    </source>
</evidence>
<keyword evidence="2 10" id="KW-0444">Lipid biosynthesis</keyword>
<evidence type="ECO:0000256" key="1">
    <source>
        <dbReference type="ARBA" id="ARBA00022475"/>
    </source>
</evidence>
<accession>A0ABV9Z337</accession>
<feature type="transmembrane region" description="Helical" evidence="10">
    <location>
        <begin position="111"/>
        <end position="135"/>
    </location>
</feature>
<comment type="similarity">
    <text evidence="10">Belongs to the PlsY family.</text>
</comment>
<keyword evidence="11" id="KW-0012">Acyltransferase</keyword>
<dbReference type="NCBIfam" id="TIGR00023">
    <property type="entry name" value="glycerol-3-phosphate 1-O-acyltransferase PlsY"/>
    <property type="match status" value="1"/>
</dbReference>
<dbReference type="InterPro" id="IPR003811">
    <property type="entry name" value="G3P_acylTferase_PlsY"/>
</dbReference>
<evidence type="ECO:0000313" key="11">
    <source>
        <dbReference type="EMBL" id="MFC5069166.1"/>
    </source>
</evidence>
<comment type="caution">
    <text evidence="10">Lacks conserved residue(s) required for the propagation of feature annotation.</text>
</comment>
<name>A0ABV9Z337_9HYPH</name>
<keyword evidence="12" id="KW-1185">Reference proteome</keyword>
<feature type="transmembrane region" description="Helical" evidence="10">
    <location>
        <begin position="83"/>
        <end position="104"/>
    </location>
</feature>
<dbReference type="EMBL" id="JBHSJF010000006">
    <property type="protein sequence ID" value="MFC5069166.1"/>
    <property type="molecule type" value="Genomic_DNA"/>
</dbReference>
<comment type="pathway">
    <text evidence="10">Lipid metabolism; phospholipid metabolism.</text>
</comment>
<dbReference type="Pfam" id="PF02660">
    <property type="entry name" value="G3P_acyltransf"/>
    <property type="match status" value="1"/>
</dbReference>
<comment type="caution">
    <text evidence="11">The sequence shown here is derived from an EMBL/GenBank/DDBJ whole genome shotgun (WGS) entry which is preliminary data.</text>
</comment>
<comment type="subcellular location">
    <subcellularLocation>
        <location evidence="10">Cell membrane</location>
        <topology evidence="10">Multi-pass membrane protein</topology>
    </subcellularLocation>
</comment>
<keyword evidence="8 10" id="KW-0594">Phospholipid biosynthesis</keyword>
<dbReference type="GO" id="GO:0004366">
    <property type="term" value="F:glycerol-3-phosphate O-acyltransferase activity"/>
    <property type="evidence" value="ECO:0007669"/>
    <property type="project" value="UniProtKB-EC"/>
</dbReference>
<dbReference type="SMART" id="SM01207">
    <property type="entry name" value="G3P_acyltransf"/>
    <property type="match status" value="1"/>
</dbReference>
<keyword evidence="9 10" id="KW-1208">Phospholipid metabolism</keyword>